<organism evidence="1 2">
    <name type="scientific">Anaplasma phagocytophilum str. ApNP</name>
    <dbReference type="NCBI Taxonomy" id="1359153"/>
    <lineage>
        <taxon>Bacteria</taxon>
        <taxon>Pseudomonadati</taxon>
        <taxon>Pseudomonadota</taxon>
        <taxon>Alphaproteobacteria</taxon>
        <taxon>Rickettsiales</taxon>
        <taxon>Anaplasmataceae</taxon>
        <taxon>Anaplasma</taxon>
        <taxon>phagocytophilum group</taxon>
    </lineage>
</organism>
<comment type="caution">
    <text evidence="1">The sequence shown here is derived from an EMBL/GenBank/DDBJ whole genome shotgun (WGS) entry which is preliminary data.</text>
</comment>
<accession>A0A0F3NG70</accession>
<dbReference type="EMBL" id="LANW01000001">
    <property type="protein sequence ID" value="KJV67048.1"/>
    <property type="molecule type" value="Genomic_DNA"/>
</dbReference>
<reference evidence="1 2" key="1">
    <citation type="submission" date="2015-01" db="EMBL/GenBank/DDBJ databases">
        <title>Genome Sequencing of Rickettsiales.</title>
        <authorList>
            <person name="Daugherty S.C."/>
            <person name="Su Q."/>
            <person name="Abolude K."/>
            <person name="Beier-Sexton M."/>
            <person name="Carlyon J.A."/>
            <person name="Carter R."/>
            <person name="Day N.P."/>
            <person name="Dumler S.J."/>
            <person name="Dyachenko V."/>
            <person name="Godinez A."/>
            <person name="Kurtti T.J."/>
            <person name="Lichay M."/>
            <person name="Mullins K.E."/>
            <person name="Ott S."/>
            <person name="Pappas-Brown V."/>
            <person name="Paris D.H."/>
            <person name="Patel P."/>
            <person name="Richards A.L."/>
            <person name="Sadzewicz L."/>
            <person name="Sears K."/>
            <person name="Seidman D."/>
            <person name="Sengamalay N."/>
            <person name="Stenos J."/>
            <person name="Tallon L.J."/>
            <person name="Vincent G."/>
            <person name="Fraser C.M."/>
            <person name="Munderloh U."/>
            <person name="Dunning-Hotopp J.C."/>
        </authorList>
    </citation>
    <scope>NUCLEOTIDE SEQUENCE [LARGE SCALE GENOMIC DNA]</scope>
    <source>
        <strain evidence="1 2">ApNP</strain>
    </source>
</reference>
<evidence type="ECO:0000313" key="2">
    <source>
        <dbReference type="Proteomes" id="UP000033385"/>
    </source>
</evidence>
<name>A0A0F3NG70_ANAPH</name>
<evidence type="ECO:0000313" key="1">
    <source>
        <dbReference type="EMBL" id="KJV67048.1"/>
    </source>
</evidence>
<proteinExistence type="predicted"/>
<dbReference type="AlphaFoldDB" id="A0A0F3NG70"/>
<sequence length="49" mass="5634">MRISCNAGFLLKAALVGVMHTLFQAYLRTWSKQSIQTKHDEVFQQGEHI</sequence>
<dbReference type="Proteomes" id="UP000033385">
    <property type="component" value="Unassembled WGS sequence"/>
</dbReference>
<gene>
    <name evidence="1" type="ORF">APHNP_0592</name>
</gene>
<protein>
    <submittedName>
        <fullName evidence="1">Uncharacterized protein</fullName>
    </submittedName>
</protein>